<dbReference type="InterPro" id="IPR048101">
    <property type="entry name" value="MobP2"/>
</dbReference>
<accession>A0A174EQ29</accession>
<dbReference type="EMBL" id="CYZV01000023">
    <property type="protein sequence ID" value="CUO40232.1"/>
    <property type="molecule type" value="Genomic_DNA"/>
</dbReference>
<dbReference type="AlphaFoldDB" id="A0A174EQ29"/>
<proteinExistence type="predicted"/>
<evidence type="ECO:0000313" key="2">
    <source>
        <dbReference type="Proteomes" id="UP000095558"/>
    </source>
</evidence>
<dbReference type="NCBIfam" id="NF041498">
    <property type="entry name" value="MobP2"/>
    <property type="match status" value="1"/>
</dbReference>
<dbReference type="Pfam" id="PF18555">
    <property type="entry name" value="MobL"/>
    <property type="match status" value="1"/>
</dbReference>
<dbReference type="OrthoDB" id="1775746at2"/>
<gene>
    <name evidence="1" type="ORF">ERS852470_02239</name>
</gene>
<evidence type="ECO:0008006" key="3">
    <source>
        <dbReference type="Google" id="ProtNLM"/>
    </source>
</evidence>
<evidence type="ECO:0000313" key="1">
    <source>
        <dbReference type="EMBL" id="CUO40232.1"/>
    </source>
</evidence>
<name>A0A174EQ29_9CLOT</name>
<reference evidence="1 2" key="1">
    <citation type="submission" date="2015-09" db="EMBL/GenBank/DDBJ databases">
        <authorList>
            <consortium name="Pathogen Informatics"/>
        </authorList>
    </citation>
    <scope>NUCLEOTIDE SEQUENCE [LARGE SCALE GENOMIC DNA]</scope>
    <source>
        <strain evidence="1 2">2789STDY5834855</strain>
    </source>
</reference>
<dbReference type="RefSeq" id="WP_055276942.1">
    <property type="nucleotide sequence ID" value="NZ_CYZV01000023.1"/>
</dbReference>
<sequence length="377" mass="45495">MVGIVHKRKWVKSSSEKFSSYINYIDREEAVRNYKLDEYSLFNDYMGNPKKCGNLFTSDRDFLSEDESKKLKRCFSIAQENGSFMWQDVFSFDNEWLEKYGMYDRRTGALDEKRLMEAVRNSMTEMIERENFDSLIWSASMHFNTDNIHIHIASVELNPTRYTKEDGFMQYKNLYRMKSKFANTLIDRSNEQKKINDIMRNNIINGKKEISFNKDIEMKRLVTEIIKKLPEDKRQWQYGYNSLNEVKPLLDELTSYYIKNYKKDDFEELINSLDAEEEYLKEVYGEGEKYFYKNYKKNKIDELYYRMGNALLREIKTEVIKKNDNKSFIKNYSYTNLVLTAKDIKRLKKVFDKDFEKIKNELAYERLQREIEYSHSM</sequence>
<organism evidence="1 2">
    <name type="scientific">Clostridium disporicum</name>
    <dbReference type="NCBI Taxonomy" id="84024"/>
    <lineage>
        <taxon>Bacteria</taxon>
        <taxon>Bacillati</taxon>
        <taxon>Bacillota</taxon>
        <taxon>Clostridia</taxon>
        <taxon>Eubacteriales</taxon>
        <taxon>Clostridiaceae</taxon>
        <taxon>Clostridium</taxon>
    </lineage>
</organism>
<protein>
    <recommendedName>
        <fullName evidence="3">Relaxase</fullName>
    </recommendedName>
</protein>
<dbReference type="Proteomes" id="UP000095558">
    <property type="component" value="Unassembled WGS sequence"/>
</dbReference>
<dbReference type="InterPro" id="IPR041073">
    <property type="entry name" value="MobL"/>
</dbReference>